<evidence type="ECO:0000313" key="3">
    <source>
        <dbReference type="Proteomes" id="UP000800041"/>
    </source>
</evidence>
<accession>A0A6G1H4L4</accession>
<protein>
    <submittedName>
        <fullName evidence="2">Uncharacterized protein</fullName>
    </submittedName>
</protein>
<proteinExistence type="predicted"/>
<dbReference type="Proteomes" id="UP000800041">
    <property type="component" value="Unassembled WGS sequence"/>
</dbReference>
<dbReference type="EMBL" id="ML977149">
    <property type="protein sequence ID" value="KAF1988161.1"/>
    <property type="molecule type" value="Genomic_DNA"/>
</dbReference>
<gene>
    <name evidence="2" type="ORF">K402DRAFT_391928</name>
</gene>
<dbReference type="AlphaFoldDB" id="A0A6G1H4L4"/>
<feature type="compositionally biased region" description="Polar residues" evidence="1">
    <location>
        <begin position="17"/>
        <end position="28"/>
    </location>
</feature>
<feature type="compositionally biased region" description="Polar residues" evidence="1">
    <location>
        <begin position="36"/>
        <end position="50"/>
    </location>
</feature>
<name>A0A6G1H4L4_9PEZI</name>
<evidence type="ECO:0000313" key="2">
    <source>
        <dbReference type="EMBL" id="KAF1988161.1"/>
    </source>
</evidence>
<evidence type="ECO:0000256" key="1">
    <source>
        <dbReference type="SAM" id="MobiDB-lite"/>
    </source>
</evidence>
<feature type="region of interest" description="Disordered" evidence="1">
    <location>
        <begin position="1"/>
        <end position="68"/>
    </location>
</feature>
<keyword evidence="3" id="KW-1185">Reference proteome</keyword>
<organism evidence="2 3">
    <name type="scientific">Aulographum hederae CBS 113979</name>
    <dbReference type="NCBI Taxonomy" id="1176131"/>
    <lineage>
        <taxon>Eukaryota</taxon>
        <taxon>Fungi</taxon>
        <taxon>Dikarya</taxon>
        <taxon>Ascomycota</taxon>
        <taxon>Pezizomycotina</taxon>
        <taxon>Dothideomycetes</taxon>
        <taxon>Pleosporomycetidae</taxon>
        <taxon>Aulographales</taxon>
        <taxon>Aulographaceae</taxon>
    </lineage>
</organism>
<reference evidence="2" key="1">
    <citation type="journal article" date="2020" name="Stud. Mycol.">
        <title>101 Dothideomycetes genomes: a test case for predicting lifestyles and emergence of pathogens.</title>
        <authorList>
            <person name="Haridas S."/>
            <person name="Albert R."/>
            <person name="Binder M."/>
            <person name="Bloem J."/>
            <person name="Labutti K."/>
            <person name="Salamov A."/>
            <person name="Andreopoulos B."/>
            <person name="Baker S."/>
            <person name="Barry K."/>
            <person name="Bills G."/>
            <person name="Bluhm B."/>
            <person name="Cannon C."/>
            <person name="Castanera R."/>
            <person name="Culley D."/>
            <person name="Daum C."/>
            <person name="Ezra D."/>
            <person name="Gonzalez J."/>
            <person name="Henrissat B."/>
            <person name="Kuo A."/>
            <person name="Liang C."/>
            <person name="Lipzen A."/>
            <person name="Lutzoni F."/>
            <person name="Magnuson J."/>
            <person name="Mondo S."/>
            <person name="Nolan M."/>
            <person name="Ohm R."/>
            <person name="Pangilinan J."/>
            <person name="Park H.-J."/>
            <person name="Ramirez L."/>
            <person name="Alfaro M."/>
            <person name="Sun H."/>
            <person name="Tritt A."/>
            <person name="Yoshinaga Y."/>
            <person name="Zwiers L.-H."/>
            <person name="Turgeon B."/>
            <person name="Goodwin S."/>
            <person name="Spatafora J."/>
            <person name="Crous P."/>
            <person name="Grigoriev I."/>
        </authorList>
    </citation>
    <scope>NUCLEOTIDE SEQUENCE</scope>
    <source>
        <strain evidence="2">CBS 113979</strain>
    </source>
</reference>
<sequence>MAEVSAKAVPRTDSRACHQSSVPPTSNEVPGMPPVTDSQTISVPTISAPTTAPDMSPFRGTSRASLLS</sequence>